<gene>
    <name evidence="1" type="ORF">LAME_0H10528G</name>
</gene>
<protein>
    <submittedName>
        <fullName evidence="1">LAME_0H10528g1_1</fullName>
    </submittedName>
</protein>
<proteinExistence type="predicted"/>
<evidence type="ECO:0000313" key="1">
    <source>
        <dbReference type="EMBL" id="SCV03450.1"/>
    </source>
</evidence>
<name>A0A1G4KG08_9SACH</name>
<dbReference type="SUPFAM" id="SSF50044">
    <property type="entry name" value="SH3-domain"/>
    <property type="match status" value="1"/>
</dbReference>
<accession>A0A1G4KG08</accession>
<dbReference type="InterPro" id="IPR036028">
    <property type="entry name" value="SH3-like_dom_sf"/>
</dbReference>
<dbReference type="SUPFAM" id="SSF64268">
    <property type="entry name" value="PX domain"/>
    <property type="match status" value="1"/>
</dbReference>
<dbReference type="OrthoDB" id="548867at2759"/>
<keyword evidence="2" id="KW-1185">Reference proteome</keyword>
<sequence length="527" mass="58251">MLPDPDCILEESQEIPNSGKSRLAGILRTFSGSAHDPRRCKKLTISKPHMDLPYGKTPVSPGQSLIFLDVLQDYLPHEPDNERKRRTPMASYNSNKHSKNIGAEVQRFLNVHKGEVVQLLNVASNNLVEVRLVNRVGRGLVPARCVAVNSSLTPSRISSTFGPQNSPVSTPTTVQSLTPVLASRTSKNGVAGFTEQLPSPPMTPAADAFLPDIETCQVEAIDLWDNRVWYKIRCVMKTGHHRVLSRFYQDFYSLQLLIRDQLVSEGHTDVQDLLPGLPSPCRSVNTCQISSRLQDFNRYLDEIVQSAIISEENKKNIVQDHWLSPKAGDIVVTPRGSTFKLSPSPSGTDSWETVACKAYSEDSTILPSPIPARAVPVRLNPGKGVHNRSSSFTAIKNAPECPITKRQVHSAPTTPLLSYAEMNDSPSREKDIKVKILYDGECFVAKCSPSEVQSYQQVNRLCHAKLTGYLPDASFPLMISYINDKQESVVLTEESFGTSLTGSRISNLAARNMTCSSLRKLVLRVTT</sequence>
<evidence type="ECO:0000313" key="2">
    <source>
        <dbReference type="Proteomes" id="UP000191144"/>
    </source>
</evidence>
<dbReference type="AlphaFoldDB" id="A0A1G4KG08"/>
<dbReference type="Gene3D" id="3.30.1520.10">
    <property type="entry name" value="Phox-like domain"/>
    <property type="match status" value="1"/>
</dbReference>
<organism evidence="1 2">
    <name type="scientific">Lachancea meyersii CBS 8951</name>
    <dbReference type="NCBI Taxonomy" id="1266667"/>
    <lineage>
        <taxon>Eukaryota</taxon>
        <taxon>Fungi</taxon>
        <taxon>Dikarya</taxon>
        <taxon>Ascomycota</taxon>
        <taxon>Saccharomycotina</taxon>
        <taxon>Saccharomycetes</taxon>
        <taxon>Saccharomycetales</taxon>
        <taxon>Saccharomycetaceae</taxon>
        <taxon>Lachancea</taxon>
    </lineage>
</organism>
<dbReference type="Proteomes" id="UP000191144">
    <property type="component" value="Chromosome H"/>
</dbReference>
<reference evidence="2" key="1">
    <citation type="submission" date="2016-03" db="EMBL/GenBank/DDBJ databases">
        <authorList>
            <person name="Devillers Hugo."/>
        </authorList>
    </citation>
    <scope>NUCLEOTIDE SEQUENCE [LARGE SCALE GENOMIC DNA]</scope>
</reference>
<dbReference type="EMBL" id="LT598480">
    <property type="protein sequence ID" value="SCV03450.1"/>
    <property type="molecule type" value="Genomic_DNA"/>
</dbReference>
<dbReference type="GO" id="GO:0035091">
    <property type="term" value="F:phosphatidylinositol binding"/>
    <property type="evidence" value="ECO:0007669"/>
    <property type="project" value="InterPro"/>
</dbReference>
<dbReference type="InterPro" id="IPR036871">
    <property type="entry name" value="PX_dom_sf"/>
</dbReference>